<evidence type="ECO:0000259" key="2">
    <source>
        <dbReference type="Pfam" id="PF12776"/>
    </source>
</evidence>
<feature type="compositionally biased region" description="Low complexity" evidence="1">
    <location>
        <begin position="126"/>
        <end position="141"/>
    </location>
</feature>
<organism evidence="3 4">
    <name type="scientific">Mycena sanguinolenta</name>
    <dbReference type="NCBI Taxonomy" id="230812"/>
    <lineage>
        <taxon>Eukaryota</taxon>
        <taxon>Fungi</taxon>
        <taxon>Dikarya</taxon>
        <taxon>Basidiomycota</taxon>
        <taxon>Agaricomycotina</taxon>
        <taxon>Agaricomycetes</taxon>
        <taxon>Agaricomycetidae</taxon>
        <taxon>Agaricales</taxon>
        <taxon>Marasmiineae</taxon>
        <taxon>Mycenaceae</taxon>
        <taxon>Mycena</taxon>
    </lineage>
</organism>
<feature type="region of interest" description="Disordered" evidence="1">
    <location>
        <begin position="121"/>
        <end position="211"/>
    </location>
</feature>
<feature type="compositionally biased region" description="Polar residues" evidence="1">
    <location>
        <begin position="142"/>
        <end position="158"/>
    </location>
</feature>
<proteinExistence type="predicted"/>
<protein>
    <submittedName>
        <fullName evidence="3">MYB transcription factor 08</fullName>
    </submittedName>
</protein>
<evidence type="ECO:0000256" key="1">
    <source>
        <dbReference type="SAM" id="MobiDB-lite"/>
    </source>
</evidence>
<accession>A0A8H7D4R7</accession>
<dbReference type="PANTHER" id="PTHR47072">
    <property type="match status" value="1"/>
</dbReference>
<dbReference type="PANTHER" id="PTHR47072:SF4">
    <property type="entry name" value="MYB_SANT-LIKE DOMAIN-CONTAINING PROTEIN"/>
    <property type="match status" value="1"/>
</dbReference>
<gene>
    <name evidence="3" type="ORF">MSAN_01214300</name>
</gene>
<dbReference type="Proteomes" id="UP000623467">
    <property type="component" value="Unassembled WGS sequence"/>
</dbReference>
<feature type="domain" description="Myb/SANT-like" evidence="2">
    <location>
        <begin position="44"/>
        <end position="81"/>
    </location>
</feature>
<evidence type="ECO:0000313" key="4">
    <source>
        <dbReference type="Proteomes" id="UP000623467"/>
    </source>
</evidence>
<sequence>MGKKKEDSTKVSWSDSDDARLVDFARIQRTWAAIRQRVEATGLAEFKKAFLEVKKLRGLSGFGWDDGRKMVTASDEIWDAYIAAHEKAAYWRKHPYPLYDEMLILVEGVVATGASVFHAGSSTMDNSQTTANNSQNTSGSSPDTSDNSQGTSQGSSGMDTEAGDTSIDTLVNDDLTPSSPAVAATPAPSRKRAASSSPADGGARRHKRNADAASEIAGALQGVALSLNATGSPEVRRRAIKQMEDDAEFSEEEQVNIMRLFTRDTAVAQTYIASSKKHTRVAFICSVLDDDIL</sequence>
<dbReference type="AlphaFoldDB" id="A0A8H7D4R7"/>
<dbReference type="InterPro" id="IPR024752">
    <property type="entry name" value="Myb/SANT-like_dom"/>
</dbReference>
<dbReference type="OrthoDB" id="76215at2759"/>
<dbReference type="Pfam" id="PF12776">
    <property type="entry name" value="Myb_DNA-bind_3"/>
    <property type="match status" value="1"/>
</dbReference>
<keyword evidence="4" id="KW-1185">Reference proteome</keyword>
<comment type="caution">
    <text evidence="3">The sequence shown here is derived from an EMBL/GenBank/DDBJ whole genome shotgun (WGS) entry which is preliminary data.</text>
</comment>
<feature type="compositionally biased region" description="Low complexity" evidence="1">
    <location>
        <begin position="176"/>
        <end position="199"/>
    </location>
</feature>
<reference evidence="3" key="1">
    <citation type="submission" date="2020-05" db="EMBL/GenBank/DDBJ databases">
        <title>Mycena genomes resolve the evolution of fungal bioluminescence.</title>
        <authorList>
            <person name="Tsai I.J."/>
        </authorList>
    </citation>
    <scope>NUCLEOTIDE SEQUENCE</scope>
    <source>
        <strain evidence="3">160909Yilan</strain>
    </source>
</reference>
<evidence type="ECO:0000313" key="3">
    <source>
        <dbReference type="EMBL" id="KAF7358753.1"/>
    </source>
</evidence>
<dbReference type="EMBL" id="JACAZH010000009">
    <property type="protein sequence ID" value="KAF7358753.1"/>
    <property type="molecule type" value="Genomic_DNA"/>
</dbReference>
<name>A0A8H7D4R7_9AGAR</name>